<keyword evidence="6" id="KW-0520">NAD</keyword>
<feature type="region of interest" description="Disordered" evidence="8">
    <location>
        <begin position="1205"/>
        <end position="1230"/>
    </location>
</feature>
<dbReference type="InterPro" id="IPR000157">
    <property type="entry name" value="TIR_dom"/>
</dbReference>
<dbReference type="Pfam" id="PF20160">
    <property type="entry name" value="C-JID"/>
    <property type="match status" value="1"/>
</dbReference>
<dbReference type="SUPFAM" id="SSF52200">
    <property type="entry name" value="Toll/Interleukin receptor TIR domain"/>
    <property type="match status" value="1"/>
</dbReference>
<dbReference type="EMBL" id="PDCK01000043">
    <property type="protein sequence ID" value="PRQ33988.1"/>
    <property type="molecule type" value="Genomic_DNA"/>
</dbReference>
<dbReference type="AlphaFoldDB" id="A0A2P6QIJ1"/>
<comment type="caution">
    <text evidence="10">The sequence shown here is derived from an EMBL/GenBank/DDBJ whole genome shotgun (WGS) entry which is preliminary data.</text>
</comment>
<keyword evidence="10" id="KW-0675">Receptor</keyword>
<dbReference type="OrthoDB" id="1160062at2759"/>
<dbReference type="PRINTS" id="PR00364">
    <property type="entry name" value="DISEASERSIST"/>
</dbReference>
<dbReference type="GO" id="GO:0007165">
    <property type="term" value="P:signal transduction"/>
    <property type="evidence" value="ECO:0007669"/>
    <property type="project" value="InterPro"/>
</dbReference>
<dbReference type="FunFam" id="3.40.50.10140:FF:000007">
    <property type="entry name" value="Disease resistance protein (TIR-NBS-LRR class)"/>
    <property type="match status" value="1"/>
</dbReference>
<dbReference type="PANTHER" id="PTHR11017">
    <property type="entry name" value="LEUCINE-RICH REPEAT-CONTAINING PROTEIN"/>
    <property type="match status" value="1"/>
</dbReference>
<proteinExistence type="predicted"/>
<dbReference type="InterPro" id="IPR044974">
    <property type="entry name" value="Disease_R_plants"/>
</dbReference>
<dbReference type="EC" id="3.2.2.6" evidence="1"/>
<dbReference type="GO" id="GO:0061809">
    <property type="term" value="F:NAD+ nucleosidase activity, cyclic ADP-ribose generating"/>
    <property type="evidence" value="ECO:0007669"/>
    <property type="project" value="UniProtKB-EC"/>
</dbReference>
<dbReference type="GO" id="GO:0003677">
    <property type="term" value="F:DNA binding"/>
    <property type="evidence" value="ECO:0007669"/>
    <property type="project" value="UniProtKB-KW"/>
</dbReference>
<dbReference type="PROSITE" id="PS50104">
    <property type="entry name" value="TIR"/>
    <property type="match status" value="1"/>
</dbReference>
<dbReference type="Pfam" id="PF00931">
    <property type="entry name" value="NB-ARC"/>
    <property type="match status" value="1"/>
</dbReference>
<dbReference type="Proteomes" id="UP000238479">
    <property type="component" value="Chromosome 5"/>
</dbReference>
<dbReference type="Gene3D" id="3.40.50.300">
    <property type="entry name" value="P-loop containing nucleotide triphosphate hydrolases"/>
    <property type="match status" value="1"/>
</dbReference>
<dbReference type="SUPFAM" id="SSF52540">
    <property type="entry name" value="P-loop containing nucleoside triphosphate hydrolases"/>
    <property type="match status" value="1"/>
</dbReference>
<dbReference type="InterPro" id="IPR032675">
    <property type="entry name" value="LRR_dom_sf"/>
</dbReference>
<dbReference type="SUPFAM" id="SSF52058">
    <property type="entry name" value="L domain-like"/>
    <property type="match status" value="1"/>
</dbReference>
<dbReference type="GO" id="GO:0043531">
    <property type="term" value="F:ADP binding"/>
    <property type="evidence" value="ECO:0007669"/>
    <property type="project" value="InterPro"/>
</dbReference>
<evidence type="ECO:0000259" key="9">
    <source>
        <dbReference type="PROSITE" id="PS50104"/>
    </source>
</evidence>
<sequence>MMEDDEYWAWESFYSDWSTFYSGSHDSAPHWKYDVFLSFRGEDTRTSFTDHLYEKLVWRGIKTFRDDPEIERGSTISAELSAAIKDSRFAVIVLSPNYASSTWCLDELEMINQSIGISRRLPVFYHVDPSDVRRQTGPFAEAFTKHEHDFKAYPKKVRWWREALTSVSNVAGWTTSKYRYETELIKEIVDVIGEKVYPTFTLSDSTENLFGIDFRLQYIDLLLYTSVTDVRFLGIWGMGGVGKTTIARLVYERISHKYEVSCFLANVRQQSAAHGIVHLQKQLISLVLEERVAQVCDAYGGAAMTKNLLCNKKVLLVLDDVDQLNQLEMLAGSKDWFGPGSRIIITTRDERLLIEHGIEKPYELQGLNDNQALQLFSWKAFKKYHPEEDYLELSKCFVDYAGGLPLALRTLGSSLYKRGRDAWISTLDKLKKAPNKTIFETLKISYDGLDDMEKRIFLNVACFHKGGYKERVIEILDSCGFPARIVIDILVEKSLLTIFDDYVMMHDLIQEMGRDIVRQESYEEPGQRSRLWLDKDIFHVFSKNTGTEAIEGIVLCLPEFEQACLNPETFSKMSRLKLLQIHNLNLSPGPKYLSNSLRFLEWSLYPSKSLPPTFQPDGLTELNLRHSKVDRLWNGKKHLGNLKYIDLSFSENLIKTPDFTGIPNLERLVLESCTNVVEIHSSIAFLNKLKILNFTNCKSIRSLPSEIEMKSLEVFLLSGCSKLKSIPEFLGPMKNLSMLSSDGTAIEQLPPSFECLVGLISLDLRDCKSLLCLPSVLCRMKSLRSLNMSGCSKLCKFPDSVGQIECLKELDLSGTALSELPSSIVLMKNLEVLSFRGCKGPPPKSWHLFPPFGSFQRNSPEPAGLVVASLNDLHSVRKLDLSNCSFGEGAIPDDIGCLSSLEELNLGGNNFISLPASIRWLSQLILLNLEGCKKLQWLPDLPSNEELTITIDDCTSLEMLPDPPKLSRLRWFSFRCVNCYKLVGSEDSTNRPFSMLKRFLQGSPPFIVHSFNIVTPGSEIPEWFSNQTVGDSVVVHLPALPSDNKSVGFALCVVFEAEENPAAVELNHIRSHACGIKCLSKVEGSLSTSLLVKGLFHHKVGQVMSDHLWLLYASFKDYDPRNYWKGVFYEIEFSFKTFCSMENNKCLKLKKCGVRVVDKQDVVDLNKTMNQSNSSFYLDKAMYDLHCDLDKSASVQCAEVEQTIEHSDKAAPSGSGISDMESLSKRLKHE</sequence>
<dbReference type="Gene3D" id="1.10.8.430">
    <property type="entry name" value="Helical domain of apoptotic protease-activating factors"/>
    <property type="match status" value="1"/>
</dbReference>
<protein>
    <recommendedName>
        <fullName evidence="1">ADP-ribosyl cyclase/cyclic ADP-ribose hydrolase</fullName>
        <ecNumber evidence="1">3.2.2.6</ecNumber>
    </recommendedName>
</protein>
<dbReference type="InterPro" id="IPR058192">
    <property type="entry name" value="WHD_ROQ1-like"/>
</dbReference>
<evidence type="ECO:0000256" key="3">
    <source>
        <dbReference type="ARBA" id="ARBA00022737"/>
    </source>
</evidence>
<keyword evidence="4" id="KW-0378">Hydrolase</keyword>
<evidence type="ECO:0000313" key="11">
    <source>
        <dbReference type="Proteomes" id="UP000238479"/>
    </source>
</evidence>
<dbReference type="Gene3D" id="3.40.50.10140">
    <property type="entry name" value="Toll/interleukin-1 receptor homology (TIR) domain"/>
    <property type="match status" value="1"/>
</dbReference>
<keyword evidence="10" id="KW-0238">DNA-binding</keyword>
<dbReference type="Gene3D" id="3.80.10.10">
    <property type="entry name" value="Ribonuclease Inhibitor"/>
    <property type="match status" value="3"/>
</dbReference>
<evidence type="ECO:0000256" key="1">
    <source>
        <dbReference type="ARBA" id="ARBA00011982"/>
    </source>
</evidence>
<evidence type="ECO:0000256" key="2">
    <source>
        <dbReference type="ARBA" id="ARBA00022614"/>
    </source>
</evidence>
<dbReference type="Pfam" id="PF01582">
    <property type="entry name" value="TIR"/>
    <property type="match status" value="1"/>
</dbReference>
<dbReference type="InterPro" id="IPR045344">
    <property type="entry name" value="C-JID"/>
</dbReference>
<dbReference type="InterPro" id="IPR001611">
    <property type="entry name" value="Leu-rich_rpt"/>
</dbReference>
<dbReference type="Pfam" id="PF23282">
    <property type="entry name" value="WHD_ROQ1"/>
    <property type="match status" value="1"/>
</dbReference>
<keyword evidence="3" id="KW-0677">Repeat</keyword>
<dbReference type="Pfam" id="PF00560">
    <property type="entry name" value="LRR_1"/>
    <property type="match status" value="1"/>
</dbReference>
<dbReference type="InterPro" id="IPR036390">
    <property type="entry name" value="WH_DNA-bd_sf"/>
</dbReference>
<keyword evidence="2" id="KW-0433">Leucine-rich repeat</keyword>
<accession>A0A2P6QIJ1</accession>
<evidence type="ECO:0000256" key="7">
    <source>
        <dbReference type="ARBA" id="ARBA00047304"/>
    </source>
</evidence>
<evidence type="ECO:0000256" key="6">
    <source>
        <dbReference type="ARBA" id="ARBA00023027"/>
    </source>
</evidence>
<dbReference type="GO" id="GO:0006952">
    <property type="term" value="P:defense response"/>
    <property type="evidence" value="ECO:0007669"/>
    <property type="project" value="UniProtKB-KW"/>
</dbReference>
<dbReference type="SMART" id="SM00255">
    <property type="entry name" value="TIR"/>
    <property type="match status" value="1"/>
</dbReference>
<evidence type="ECO:0000256" key="5">
    <source>
        <dbReference type="ARBA" id="ARBA00022821"/>
    </source>
</evidence>
<comment type="catalytic activity">
    <reaction evidence="7">
        <text>NAD(+) + H2O = ADP-D-ribose + nicotinamide + H(+)</text>
        <dbReference type="Rhea" id="RHEA:16301"/>
        <dbReference type="ChEBI" id="CHEBI:15377"/>
        <dbReference type="ChEBI" id="CHEBI:15378"/>
        <dbReference type="ChEBI" id="CHEBI:17154"/>
        <dbReference type="ChEBI" id="CHEBI:57540"/>
        <dbReference type="ChEBI" id="CHEBI:57967"/>
        <dbReference type="EC" id="3.2.2.6"/>
    </reaction>
    <physiologicalReaction direction="left-to-right" evidence="7">
        <dbReference type="Rhea" id="RHEA:16302"/>
    </physiologicalReaction>
</comment>
<keyword evidence="5" id="KW-0611">Plant defense</keyword>
<reference evidence="10 11" key="1">
    <citation type="journal article" date="2018" name="Nat. Genet.">
        <title>The Rosa genome provides new insights in the design of modern roses.</title>
        <authorList>
            <person name="Bendahmane M."/>
        </authorList>
    </citation>
    <scope>NUCLEOTIDE SEQUENCE [LARGE SCALE GENOMIC DNA]</scope>
    <source>
        <strain evidence="11">cv. Old Blush</strain>
    </source>
</reference>
<dbReference type="InterPro" id="IPR035897">
    <property type="entry name" value="Toll_tir_struct_dom_sf"/>
</dbReference>
<name>A0A2P6QIJ1_ROSCH</name>
<dbReference type="PANTHER" id="PTHR11017:SF527">
    <property type="entry name" value="TMV RESISTANCE PROTEIN N-LIKE"/>
    <property type="match status" value="1"/>
</dbReference>
<dbReference type="InterPro" id="IPR002182">
    <property type="entry name" value="NB-ARC"/>
</dbReference>
<evidence type="ECO:0000256" key="8">
    <source>
        <dbReference type="SAM" id="MobiDB-lite"/>
    </source>
</evidence>
<dbReference type="InterPro" id="IPR042197">
    <property type="entry name" value="Apaf_helical"/>
</dbReference>
<dbReference type="Gramene" id="PRQ33988">
    <property type="protein sequence ID" value="PRQ33988"/>
    <property type="gene ID" value="RchiOBHm_Chr5g0063811"/>
</dbReference>
<gene>
    <name evidence="10" type="ORF">RchiOBHm_Chr5g0063811</name>
</gene>
<keyword evidence="11" id="KW-1185">Reference proteome</keyword>
<dbReference type="PROSITE" id="PS51450">
    <property type="entry name" value="LRR"/>
    <property type="match status" value="1"/>
</dbReference>
<feature type="domain" description="TIR" evidence="9">
    <location>
        <begin position="31"/>
        <end position="196"/>
    </location>
</feature>
<dbReference type="SUPFAM" id="SSF46785">
    <property type="entry name" value="Winged helix' DNA-binding domain"/>
    <property type="match status" value="1"/>
</dbReference>
<dbReference type="InterPro" id="IPR027417">
    <property type="entry name" value="P-loop_NTPase"/>
</dbReference>
<evidence type="ECO:0000256" key="4">
    <source>
        <dbReference type="ARBA" id="ARBA00022801"/>
    </source>
</evidence>
<dbReference type="OMA" id="AGCKGPV"/>
<organism evidence="10 11">
    <name type="scientific">Rosa chinensis</name>
    <name type="common">China rose</name>
    <dbReference type="NCBI Taxonomy" id="74649"/>
    <lineage>
        <taxon>Eukaryota</taxon>
        <taxon>Viridiplantae</taxon>
        <taxon>Streptophyta</taxon>
        <taxon>Embryophyta</taxon>
        <taxon>Tracheophyta</taxon>
        <taxon>Spermatophyta</taxon>
        <taxon>Magnoliopsida</taxon>
        <taxon>eudicotyledons</taxon>
        <taxon>Gunneridae</taxon>
        <taxon>Pentapetalae</taxon>
        <taxon>rosids</taxon>
        <taxon>fabids</taxon>
        <taxon>Rosales</taxon>
        <taxon>Rosaceae</taxon>
        <taxon>Rosoideae</taxon>
        <taxon>Rosoideae incertae sedis</taxon>
        <taxon>Rosa</taxon>
    </lineage>
</organism>
<evidence type="ECO:0000313" key="10">
    <source>
        <dbReference type="EMBL" id="PRQ33988.1"/>
    </source>
</evidence>